<proteinExistence type="predicted"/>
<name>A0AA89AT19_9ASTE</name>
<dbReference type="InterPro" id="IPR024788">
    <property type="entry name" value="Malectin-like_Carb-bd_dom"/>
</dbReference>
<dbReference type="Proteomes" id="UP001188597">
    <property type="component" value="Unassembled WGS sequence"/>
</dbReference>
<dbReference type="PANTHER" id="PTHR34590:SF5">
    <property type="entry name" value="OS04G0586500 PROTEIN"/>
    <property type="match status" value="1"/>
</dbReference>
<keyword evidence="2" id="KW-0723">Serine/threonine-protein kinase</keyword>
<dbReference type="PANTHER" id="PTHR34590">
    <property type="entry name" value="OS03G0124300 PROTEIN-RELATED"/>
    <property type="match status" value="1"/>
</dbReference>
<keyword evidence="5" id="KW-0067">ATP-binding</keyword>
<keyword evidence="2" id="KW-0418">Kinase</keyword>
<evidence type="ECO:0000256" key="4">
    <source>
        <dbReference type="ARBA" id="ARBA00022741"/>
    </source>
</evidence>
<keyword evidence="10" id="KW-1185">Reference proteome</keyword>
<evidence type="ECO:0000256" key="2">
    <source>
        <dbReference type="ARBA" id="ARBA00022527"/>
    </source>
</evidence>
<dbReference type="GO" id="GO:0004714">
    <property type="term" value="F:transmembrane receptor protein tyrosine kinase activity"/>
    <property type="evidence" value="ECO:0007669"/>
    <property type="project" value="InterPro"/>
</dbReference>
<feature type="domain" description="Malectin-like" evidence="8">
    <location>
        <begin position="32"/>
        <end position="223"/>
    </location>
</feature>
<accession>A0AA89AT19</accession>
<evidence type="ECO:0000313" key="10">
    <source>
        <dbReference type="Proteomes" id="UP001188597"/>
    </source>
</evidence>
<dbReference type="EMBL" id="JAVXUP010001117">
    <property type="protein sequence ID" value="KAK3015794.1"/>
    <property type="molecule type" value="Genomic_DNA"/>
</dbReference>
<keyword evidence="3" id="KW-0808">Transferase</keyword>
<comment type="subcellular location">
    <subcellularLocation>
        <location evidence="1">Membrane</location>
        <topology evidence="1">Single-pass type I membrane protein</topology>
    </subcellularLocation>
</comment>
<feature type="compositionally biased region" description="Low complexity" evidence="7">
    <location>
        <begin position="287"/>
        <end position="300"/>
    </location>
</feature>
<feature type="compositionally biased region" description="Polar residues" evidence="7">
    <location>
        <begin position="313"/>
        <end position="324"/>
    </location>
</feature>
<protein>
    <recommendedName>
        <fullName evidence="8">Malectin-like domain-containing protein</fullName>
    </recommendedName>
</protein>
<dbReference type="GO" id="GO:0016020">
    <property type="term" value="C:membrane"/>
    <property type="evidence" value="ECO:0007669"/>
    <property type="project" value="UniProtKB-SubCell"/>
</dbReference>
<evidence type="ECO:0000259" key="8">
    <source>
        <dbReference type="Pfam" id="PF12819"/>
    </source>
</evidence>
<evidence type="ECO:0000256" key="5">
    <source>
        <dbReference type="ARBA" id="ARBA00022840"/>
    </source>
</evidence>
<feature type="region of interest" description="Disordered" evidence="7">
    <location>
        <begin position="229"/>
        <end position="324"/>
    </location>
</feature>
<gene>
    <name evidence="9" type="ORF">RJ639_007219</name>
</gene>
<dbReference type="Gene3D" id="2.60.120.430">
    <property type="entry name" value="Galactose-binding lectin"/>
    <property type="match status" value="1"/>
</dbReference>
<sequence length="324" mass="34817">MPPTRSSRVGTGEYKYEAQLSAPKISTPFTIDNSTALQNVYRLNVGGQAISPSGDTGLFRSWEDDALYIFSSANGVPVVADPNMTISYPPSMPSYVAPLDVYKTARSMGPNSSINVQYNLTWLFSVDSGFSYLVRLHFCEVEPTFTRINQRVFDIFLNNQTASDGADVVAWAGHNGVPVYMDYVVLVPSGAPQQDMWLALHPDTASKSNYYDSILNGVEVFKISDSSGNLAGPNPVPPPKQDLQESAEESGKGIGGPDVEDDLFDVAIKGKKDQNASPGFDGNVTDSRSSGISMSIGGRSLASEDSDGLTPSAVFSQIMNPEGR</sequence>
<evidence type="ECO:0000256" key="6">
    <source>
        <dbReference type="ARBA" id="ARBA00023180"/>
    </source>
</evidence>
<dbReference type="Pfam" id="PF12819">
    <property type="entry name" value="Malectin_like"/>
    <property type="match status" value="1"/>
</dbReference>
<dbReference type="GO" id="GO:0005524">
    <property type="term" value="F:ATP binding"/>
    <property type="evidence" value="ECO:0007669"/>
    <property type="project" value="UniProtKB-KW"/>
</dbReference>
<evidence type="ECO:0000256" key="1">
    <source>
        <dbReference type="ARBA" id="ARBA00004479"/>
    </source>
</evidence>
<evidence type="ECO:0000256" key="7">
    <source>
        <dbReference type="SAM" id="MobiDB-lite"/>
    </source>
</evidence>
<evidence type="ECO:0000256" key="3">
    <source>
        <dbReference type="ARBA" id="ARBA00022679"/>
    </source>
</evidence>
<keyword evidence="6" id="KW-0325">Glycoprotein</keyword>
<organism evidence="9 10">
    <name type="scientific">Escallonia herrerae</name>
    <dbReference type="NCBI Taxonomy" id="1293975"/>
    <lineage>
        <taxon>Eukaryota</taxon>
        <taxon>Viridiplantae</taxon>
        <taxon>Streptophyta</taxon>
        <taxon>Embryophyta</taxon>
        <taxon>Tracheophyta</taxon>
        <taxon>Spermatophyta</taxon>
        <taxon>Magnoliopsida</taxon>
        <taxon>eudicotyledons</taxon>
        <taxon>Gunneridae</taxon>
        <taxon>Pentapetalae</taxon>
        <taxon>asterids</taxon>
        <taxon>campanulids</taxon>
        <taxon>Escalloniales</taxon>
        <taxon>Escalloniaceae</taxon>
        <taxon>Escallonia</taxon>
    </lineage>
</organism>
<dbReference type="FunFam" id="2.60.120.430:FF:000007">
    <property type="entry name" value="FERONIA receptor-like kinase"/>
    <property type="match status" value="1"/>
</dbReference>
<dbReference type="GO" id="GO:0004674">
    <property type="term" value="F:protein serine/threonine kinase activity"/>
    <property type="evidence" value="ECO:0007669"/>
    <property type="project" value="UniProtKB-KW"/>
</dbReference>
<keyword evidence="4" id="KW-0547">Nucleotide-binding</keyword>
<reference evidence="9" key="1">
    <citation type="submission" date="2022-12" db="EMBL/GenBank/DDBJ databases">
        <title>Draft genome assemblies for two species of Escallonia (Escalloniales).</title>
        <authorList>
            <person name="Chanderbali A."/>
            <person name="Dervinis C."/>
            <person name="Anghel I."/>
            <person name="Soltis D."/>
            <person name="Soltis P."/>
            <person name="Zapata F."/>
        </authorList>
    </citation>
    <scope>NUCLEOTIDE SEQUENCE</scope>
    <source>
        <strain evidence="9">UCBG64.0493</strain>
        <tissue evidence="9">Leaf</tissue>
    </source>
</reference>
<dbReference type="AlphaFoldDB" id="A0AA89AT19"/>
<evidence type="ECO:0000313" key="9">
    <source>
        <dbReference type="EMBL" id="KAK3015794.1"/>
    </source>
</evidence>
<comment type="caution">
    <text evidence="9">The sequence shown here is derived from an EMBL/GenBank/DDBJ whole genome shotgun (WGS) entry which is preliminary data.</text>
</comment>
<dbReference type="InterPro" id="IPR045272">
    <property type="entry name" value="ANXUR1/2-like"/>
</dbReference>